<proteinExistence type="predicted"/>
<accession>A0ACC2LDT2</accession>
<protein>
    <submittedName>
        <fullName evidence="1">Uncharacterized protein</fullName>
    </submittedName>
</protein>
<evidence type="ECO:0000313" key="1">
    <source>
        <dbReference type="EMBL" id="KAJ8631576.1"/>
    </source>
</evidence>
<gene>
    <name evidence="1" type="ORF">MRB53_024899</name>
</gene>
<evidence type="ECO:0000313" key="2">
    <source>
        <dbReference type="Proteomes" id="UP001234297"/>
    </source>
</evidence>
<organism evidence="1 2">
    <name type="scientific">Persea americana</name>
    <name type="common">Avocado</name>
    <dbReference type="NCBI Taxonomy" id="3435"/>
    <lineage>
        <taxon>Eukaryota</taxon>
        <taxon>Viridiplantae</taxon>
        <taxon>Streptophyta</taxon>
        <taxon>Embryophyta</taxon>
        <taxon>Tracheophyta</taxon>
        <taxon>Spermatophyta</taxon>
        <taxon>Magnoliopsida</taxon>
        <taxon>Magnoliidae</taxon>
        <taxon>Laurales</taxon>
        <taxon>Lauraceae</taxon>
        <taxon>Persea</taxon>
    </lineage>
</organism>
<reference evidence="1 2" key="1">
    <citation type="journal article" date="2022" name="Hortic Res">
        <title>A haplotype resolved chromosomal level avocado genome allows analysis of novel avocado genes.</title>
        <authorList>
            <person name="Nath O."/>
            <person name="Fletcher S.J."/>
            <person name="Hayward A."/>
            <person name="Shaw L.M."/>
            <person name="Masouleh A.K."/>
            <person name="Furtado A."/>
            <person name="Henry R.J."/>
            <person name="Mitter N."/>
        </authorList>
    </citation>
    <scope>NUCLEOTIDE SEQUENCE [LARGE SCALE GENOMIC DNA]</scope>
    <source>
        <strain evidence="2">cv. Hass</strain>
    </source>
</reference>
<keyword evidence="2" id="KW-1185">Reference proteome</keyword>
<name>A0ACC2LDT2_PERAE</name>
<comment type="caution">
    <text evidence="1">The sequence shown here is derived from an EMBL/GenBank/DDBJ whole genome shotgun (WGS) entry which is preliminary data.</text>
</comment>
<sequence length="94" mass="10770">MLLLHAVILEVPTKLYHFKGGKSEVSNQILRHEKSEEIRGNPNPDCNSNRKKKIEDKKSWCCRRADGGRKRGFAVGNWGERGFWISQEEGFGRG</sequence>
<dbReference type="Proteomes" id="UP001234297">
    <property type="component" value="Chromosome 7"/>
</dbReference>
<dbReference type="EMBL" id="CM056815">
    <property type="protein sequence ID" value="KAJ8631576.1"/>
    <property type="molecule type" value="Genomic_DNA"/>
</dbReference>